<comment type="similarity">
    <text evidence="1">Belongs to the aldolase class II family.</text>
</comment>
<dbReference type="GO" id="GO:0005996">
    <property type="term" value="P:monosaccharide metabolic process"/>
    <property type="evidence" value="ECO:0007669"/>
    <property type="project" value="UniProtKB-ARBA"/>
</dbReference>
<dbReference type="PANTHER" id="PTHR10672">
    <property type="entry name" value="ADDUCIN"/>
    <property type="match status" value="1"/>
</dbReference>
<proteinExistence type="inferred from homology"/>
<dbReference type="AlphaFoldDB" id="J4V180"/>
<dbReference type="GO" id="GO:0051015">
    <property type="term" value="F:actin filament binding"/>
    <property type="evidence" value="ECO:0007669"/>
    <property type="project" value="TreeGrafter"/>
</dbReference>
<evidence type="ECO:0000259" key="2">
    <source>
        <dbReference type="SMART" id="SM01007"/>
    </source>
</evidence>
<dbReference type="FunFam" id="3.40.225.10:FF:000009">
    <property type="entry name" value="Class II aldolase/adducin N-terminal"/>
    <property type="match status" value="1"/>
</dbReference>
<dbReference type="Pfam" id="PF00596">
    <property type="entry name" value="Aldolase_II"/>
    <property type="match status" value="1"/>
</dbReference>
<dbReference type="EMBL" id="JH611156">
    <property type="protein sequence ID" value="EJP72342.1"/>
    <property type="molecule type" value="Genomic_DNA"/>
</dbReference>
<dbReference type="InterPro" id="IPR001303">
    <property type="entry name" value="Aldolase_II/adducin_N"/>
</dbReference>
<organism evidence="3 4">
    <name type="scientific">SAR86 cluster bacterium SAR86A</name>
    <dbReference type="NCBI Taxonomy" id="1123866"/>
    <lineage>
        <taxon>Bacteria</taxon>
        <taxon>Pseudomonadati</taxon>
        <taxon>Pseudomonadota</taxon>
        <taxon>Gammaproteobacteria</taxon>
        <taxon>SAR86 cluster</taxon>
    </lineage>
</organism>
<dbReference type="InterPro" id="IPR036409">
    <property type="entry name" value="Aldolase_II/adducin_N_sf"/>
</dbReference>
<evidence type="ECO:0000313" key="4">
    <source>
        <dbReference type="Proteomes" id="UP000010305"/>
    </source>
</evidence>
<feature type="domain" description="Class II aldolase/adducin N-terminal" evidence="2">
    <location>
        <begin position="40"/>
        <end position="220"/>
    </location>
</feature>
<sequence>MSNVAPIKIDTTDGRLPIKDKGLVFQEFANPAEERRNQLEKLAAGFRLFDYFGFNEGVAGHITYRDPEFQDHFWVNPLGVHFSQISVSDLLLVNHDGKVVQGDRDVNVAAFAIHSRLHKARPDVNAAAHSHSIYGRTFSTLGKLLDPISQDACAFYENQGIYKDFSGVVEEVDEGDEIAKALGDKKVAILQNHGILTTGPSVDIALWFYMSMERCCQAQLMAEAAGKPVVIPHETAIKTREFIANDIAAWASYQPAFDKIIKMQPDLLD</sequence>
<dbReference type="HOGENOM" id="CLU_006033_1_2_6"/>
<dbReference type="InterPro" id="IPR051017">
    <property type="entry name" value="Aldolase-II_Adducin_sf"/>
</dbReference>
<evidence type="ECO:0000256" key="1">
    <source>
        <dbReference type="ARBA" id="ARBA00037961"/>
    </source>
</evidence>
<reference evidence="3 4" key="1">
    <citation type="journal article" date="2012" name="ISME J.">
        <title>Genomic insights to SAR86, an abundant and uncultivated marine bacterial lineage.</title>
        <authorList>
            <person name="Dupont C.L."/>
            <person name="Rusch D.B."/>
            <person name="Yooseph S."/>
            <person name="Lombardo M.J."/>
            <person name="Richter R.A."/>
            <person name="Valas R."/>
            <person name="Novotny M."/>
            <person name="Yee-Greenbaum J."/>
            <person name="Selengut J.D."/>
            <person name="Haft D.H."/>
            <person name="Halpern A.L."/>
            <person name="Lasken R.S."/>
            <person name="Nealson K."/>
            <person name="Friedman R."/>
            <person name="Venter J.C."/>
        </authorList>
    </citation>
    <scope>NUCLEOTIDE SEQUENCE [LARGE SCALE GENOMIC DNA]</scope>
</reference>
<name>J4V180_9GAMM</name>
<dbReference type="SUPFAM" id="SSF53639">
    <property type="entry name" value="AraD/HMP-PK domain-like"/>
    <property type="match status" value="1"/>
</dbReference>
<dbReference type="NCBIfam" id="NF004855">
    <property type="entry name" value="PRK06208.1"/>
    <property type="match status" value="1"/>
</dbReference>
<evidence type="ECO:0000313" key="3">
    <source>
        <dbReference type="EMBL" id="EJP72342.1"/>
    </source>
</evidence>
<dbReference type="STRING" id="1123866.NT01SARS_0840"/>
<dbReference type="GO" id="GO:0005856">
    <property type="term" value="C:cytoskeleton"/>
    <property type="evidence" value="ECO:0007669"/>
    <property type="project" value="TreeGrafter"/>
</dbReference>
<gene>
    <name evidence="3" type="ORF">NT01SARS_0840</name>
</gene>
<accession>J4V180</accession>
<dbReference type="Proteomes" id="UP000010305">
    <property type="component" value="Unassembled WGS sequence"/>
</dbReference>
<dbReference type="SMART" id="SM01007">
    <property type="entry name" value="Aldolase_II"/>
    <property type="match status" value="1"/>
</dbReference>
<dbReference type="PANTHER" id="PTHR10672:SF39">
    <property type="entry name" value="CLASS II ALDOLASE_ADDUCIN N-TERMINAL DOMAIN-CONTAINING PROTEIN"/>
    <property type="match status" value="1"/>
</dbReference>
<protein>
    <submittedName>
        <fullName evidence="3">Meiotically up-regulated protein 14 protein</fullName>
    </submittedName>
</protein>
<dbReference type="Gene3D" id="3.40.225.10">
    <property type="entry name" value="Class II aldolase/adducin N-terminal domain"/>
    <property type="match status" value="1"/>
</dbReference>